<sequence length="73" mass="8493">MWRCFGRGRHLGLVMGLSRLTQLWDILLLCFISAKHVQLIGLPVFEQSQVRNCLVFSVQYPPFLEYALLGKRE</sequence>
<name>A0ABR1YAF1_9PEZI</name>
<evidence type="ECO:0008006" key="3">
    <source>
        <dbReference type="Google" id="ProtNLM"/>
    </source>
</evidence>
<evidence type="ECO:0000313" key="2">
    <source>
        <dbReference type="Proteomes" id="UP001492380"/>
    </source>
</evidence>
<protein>
    <recommendedName>
        <fullName evidence="3">Secreted protein</fullName>
    </recommendedName>
</protein>
<dbReference type="Proteomes" id="UP001492380">
    <property type="component" value="Unassembled WGS sequence"/>
</dbReference>
<organism evidence="1 2">
    <name type="scientific">Phyllosticta capitalensis</name>
    <dbReference type="NCBI Taxonomy" id="121624"/>
    <lineage>
        <taxon>Eukaryota</taxon>
        <taxon>Fungi</taxon>
        <taxon>Dikarya</taxon>
        <taxon>Ascomycota</taxon>
        <taxon>Pezizomycotina</taxon>
        <taxon>Dothideomycetes</taxon>
        <taxon>Dothideomycetes incertae sedis</taxon>
        <taxon>Botryosphaeriales</taxon>
        <taxon>Phyllostictaceae</taxon>
        <taxon>Phyllosticta</taxon>
    </lineage>
</organism>
<keyword evidence="2" id="KW-1185">Reference proteome</keyword>
<proteinExistence type="predicted"/>
<dbReference type="EMBL" id="JBBWRZ010000013">
    <property type="protein sequence ID" value="KAK8223764.1"/>
    <property type="molecule type" value="Genomic_DNA"/>
</dbReference>
<gene>
    <name evidence="1" type="ORF">HDK90DRAFT_498890</name>
</gene>
<comment type="caution">
    <text evidence="1">The sequence shown here is derived from an EMBL/GenBank/DDBJ whole genome shotgun (WGS) entry which is preliminary data.</text>
</comment>
<evidence type="ECO:0000313" key="1">
    <source>
        <dbReference type="EMBL" id="KAK8223764.1"/>
    </source>
</evidence>
<accession>A0ABR1YAF1</accession>
<reference evidence="1 2" key="1">
    <citation type="submission" date="2024-04" db="EMBL/GenBank/DDBJ databases">
        <title>Phyllosticta paracitricarpa is synonymous to the EU quarantine fungus P. citricarpa based on phylogenomic analyses.</title>
        <authorList>
            <consortium name="Lawrence Berkeley National Laboratory"/>
            <person name="Van Ingen-Buijs V.A."/>
            <person name="Van Westerhoven A.C."/>
            <person name="Haridas S."/>
            <person name="Skiadas P."/>
            <person name="Martin F."/>
            <person name="Groenewald J.Z."/>
            <person name="Crous P.W."/>
            <person name="Seidl M.F."/>
        </authorList>
    </citation>
    <scope>NUCLEOTIDE SEQUENCE [LARGE SCALE GENOMIC DNA]</scope>
    <source>
        <strain evidence="1 2">CBS 123374</strain>
    </source>
</reference>